<reference evidence="1 2" key="1">
    <citation type="submission" date="2013-09" db="EMBL/GenBank/DDBJ databases">
        <authorList>
            <consortium name="DOE Joint Genome Institute"/>
            <person name="Klenk H.-P."/>
            <person name="Huntemann M."/>
            <person name="Han J."/>
            <person name="Chen A."/>
            <person name="Kyrpides N."/>
            <person name="Mavromatis K."/>
            <person name="Markowitz V."/>
            <person name="Palaniappan K."/>
            <person name="Ivanova N."/>
            <person name="Schaumberg A."/>
            <person name="Pati A."/>
            <person name="Liolios K."/>
            <person name="Nordberg H.P."/>
            <person name="Cantor M.N."/>
            <person name="Hua S.X."/>
            <person name="Woyke T."/>
        </authorList>
    </citation>
    <scope>NUCLEOTIDE SEQUENCE [LARGE SCALE GENOMIC DNA]</scope>
    <source>
        <strain evidence="1 2">DSM 14336</strain>
    </source>
</reference>
<dbReference type="EMBL" id="CP006773">
    <property type="protein sequence ID" value="AHD02992.1"/>
    <property type="molecule type" value="Genomic_DNA"/>
</dbReference>
<gene>
    <name evidence="1" type="ORF">METH_07860</name>
</gene>
<proteinExistence type="predicted"/>
<protein>
    <submittedName>
        <fullName evidence="1">Uncharacterized protein</fullName>
    </submittedName>
</protein>
<organism evidence="1 2">
    <name type="scientific">Leisingera methylohalidivorans DSM 14336</name>
    <dbReference type="NCBI Taxonomy" id="999552"/>
    <lineage>
        <taxon>Bacteria</taxon>
        <taxon>Pseudomonadati</taxon>
        <taxon>Pseudomonadota</taxon>
        <taxon>Alphaproteobacteria</taxon>
        <taxon>Rhodobacterales</taxon>
        <taxon>Roseobacteraceae</taxon>
        <taxon>Leisingera</taxon>
    </lineage>
</organism>
<evidence type="ECO:0000313" key="2">
    <source>
        <dbReference type="Proteomes" id="UP000018780"/>
    </source>
</evidence>
<keyword evidence="2" id="KW-1185">Reference proteome</keyword>
<dbReference type="Proteomes" id="UP000018780">
    <property type="component" value="Chromosome"/>
</dbReference>
<accession>V9W1E1</accession>
<dbReference type="KEGG" id="lmd:METH_07860"/>
<dbReference type="AlphaFoldDB" id="V9W1E1"/>
<name>V9W1E1_9RHOB</name>
<sequence length="50" mass="5823">MRLMGLMPIYQMPNTSKAEKSHKAYPYWLRGQRVGRPDQAWAAAITYLPK</sequence>
<evidence type="ECO:0000313" key="1">
    <source>
        <dbReference type="EMBL" id="AHD02992.1"/>
    </source>
</evidence>
<dbReference type="STRING" id="999552.METH_07860"/>
<dbReference type="HOGENOM" id="CLU_3119329_0_0_5"/>